<keyword evidence="5" id="KW-1185">Reference proteome</keyword>
<evidence type="ECO:0000313" key="4">
    <source>
        <dbReference type="EMBL" id="GMH93422.1"/>
    </source>
</evidence>
<feature type="compositionally biased region" description="Low complexity" evidence="1">
    <location>
        <begin position="27"/>
        <end position="38"/>
    </location>
</feature>
<evidence type="ECO:0000259" key="3">
    <source>
        <dbReference type="PROSITE" id="PS50942"/>
    </source>
</evidence>
<dbReference type="Proteomes" id="UP001165085">
    <property type="component" value="Unassembled WGS sequence"/>
</dbReference>
<sequence length="603" mass="65739">MRIHLPLVLFVALLSMTPEALAKSRRPAANARRGNPRGAARDIGRSRRPATGHSPASKRRQPASYDSDGDEYGSDGGDDEEPYEVPEEGETEAYSDEEDDYDEPPRRGPPSRSRAPPSRAPRRGSAPPQSRRAPPSRSRSAAPPSRRGAPPRGRGGRPPPRRQQQQSQIGPYVGKAASHASAFATRGIAALRSSVPEIKAKAEAGMEAVQGVGGKYIREVKGMMSSELEQVLLKSTRPDDTAVKPKHVERLVGVTYQISGQYDLYDPILRKLWAKMAELDWRTTTKALYVLHRFSVDGSPDHAAALKARLRELRRTRDQKRKEKYFNSKLLLTVAGADGTDIAPFKAFLARYAHYVLLRAQCFGGAFGEISGGGSRRSRSSAASIVSGGLRPEHLEAAKMILAAGGKCALKKGEDCDITASCVERVVNDMKSLTGAVGKAIERAVKNGGEGLSSADKKLVSQWCTFYETDLCPKAKEMLKESQSTLDRYGLFVQGRVGGASKEAIRIGKELGEEVGGEGGDEGEEGEEEGGGDGQEEKEEGEEKREEEEEEEGGEEEEEEEEGEKEETDGDDEEEEQDGEDGEGGGGEEDDDEEEYEYDDEEY</sequence>
<dbReference type="InterPro" id="IPR008942">
    <property type="entry name" value="ENTH_VHS"/>
</dbReference>
<feature type="domain" description="ENTH" evidence="3">
    <location>
        <begin position="220"/>
        <end position="370"/>
    </location>
</feature>
<keyword evidence="2" id="KW-0732">Signal</keyword>
<dbReference type="InterPro" id="IPR013809">
    <property type="entry name" value="ENTH"/>
</dbReference>
<gene>
    <name evidence="4" type="ORF">TrST_g7466</name>
</gene>
<dbReference type="SUPFAM" id="SSF48464">
    <property type="entry name" value="ENTH/VHS domain"/>
    <property type="match status" value="1"/>
</dbReference>
<evidence type="ECO:0000313" key="5">
    <source>
        <dbReference type="Proteomes" id="UP001165085"/>
    </source>
</evidence>
<feature type="compositionally biased region" description="Acidic residues" evidence="1">
    <location>
        <begin position="513"/>
        <end position="603"/>
    </location>
</feature>
<dbReference type="OrthoDB" id="44015at2759"/>
<dbReference type="Gene3D" id="1.25.40.90">
    <property type="match status" value="1"/>
</dbReference>
<name>A0A9W7EWT9_9STRA</name>
<feature type="compositionally biased region" description="Basic residues" evidence="1">
    <location>
        <begin position="46"/>
        <end position="61"/>
    </location>
</feature>
<feature type="chain" id="PRO_5040896061" description="ENTH domain-containing protein" evidence="2">
    <location>
        <begin position="23"/>
        <end position="603"/>
    </location>
</feature>
<comment type="caution">
    <text evidence="4">The sequence shown here is derived from an EMBL/GenBank/DDBJ whole genome shotgun (WGS) entry which is preliminary data.</text>
</comment>
<dbReference type="AlphaFoldDB" id="A0A9W7EWT9"/>
<feature type="compositionally biased region" description="Acidic residues" evidence="1">
    <location>
        <begin position="67"/>
        <end position="102"/>
    </location>
</feature>
<feature type="region of interest" description="Disordered" evidence="1">
    <location>
        <begin position="510"/>
        <end position="603"/>
    </location>
</feature>
<proteinExistence type="predicted"/>
<dbReference type="PROSITE" id="PS50942">
    <property type="entry name" value="ENTH"/>
    <property type="match status" value="1"/>
</dbReference>
<evidence type="ECO:0000256" key="2">
    <source>
        <dbReference type="SAM" id="SignalP"/>
    </source>
</evidence>
<reference evidence="5" key="1">
    <citation type="journal article" date="2023" name="Commun. Biol.">
        <title>Genome analysis of Parmales, the sister group of diatoms, reveals the evolutionary specialization of diatoms from phago-mixotrophs to photoautotrophs.</title>
        <authorList>
            <person name="Ban H."/>
            <person name="Sato S."/>
            <person name="Yoshikawa S."/>
            <person name="Yamada K."/>
            <person name="Nakamura Y."/>
            <person name="Ichinomiya M."/>
            <person name="Sato N."/>
            <person name="Blanc-Mathieu R."/>
            <person name="Endo H."/>
            <person name="Kuwata A."/>
            <person name="Ogata H."/>
        </authorList>
    </citation>
    <scope>NUCLEOTIDE SEQUENCE [LARGE SCALE GENOMIC DNA]</scope>
    <source>
        <strain evidence="5">NIES 3701</strain>
    </source>
</reference>
<accession>A0A9W7EWT9</accession>
<feature type="compositionally biased region" description="Low complexity" evidence="1">
    <location>
        <begin position="110"/>
        <end position="152"/>
    </location>
</feature>
<feature type="signal peptide" evidence="2">
    <location>
        <begin position="1"/>
        <end position="22"/>
    </location>
</feature>
<organism evidence="4 5">
    <name type="scientific">Triparma strigata</name>
    <dbReference type="NCBI Taxonomy" id="1606541"/>
    <lineage>
        <taxon>Eukaryota</taxon>
        <taxon>Sar</taxon>
        <taxon>Stramenopiles</taxon>
        <taxon>Ochrophyta</taxon>
        <taxon>Bolidophyceae</taxon>
        <taxon>Parmales</taxon>
        <taxon>Triparmaceae</taxon>
        <taxon>Triparma</taxon>
    </lineage>
</organism>
<evidence type="ECO:0000256" key="1">
    <source>
        <dbReference type="SAM" id="MobiDB-lite"/>
    </source>
</evidence>
<protein>
    <recommendedName>
        <fullName evidence="3">ENTH domain-containing protein</fullName>
    </recommendedName>
</protein>
<dbReference type="EMBL" id="BRXY01000413">
    <property type="protein sequence ID" value="GMH93422.1"/>
    <property type="molecule type" value="Genomic_DNA"/>
</dbReference>
<feature type="region of interest" description="Disordered" evidence="1">
    <location>
        <begin position="21"/>
        <end position="176"/>
    </location>
</feature>